<accession>A0A172UQG7</accession>
<evidence type="ECO:0000256" key="1">
    <source>
        <dbReference type="SAM" id="Phobius"/>
    </source>
</evidence>
<gene>
    <name evidence="2" type="ORF">A7U43_20795</name>
</gene>
<dbReference type="AlphaFoldDB" id="A0A172UQG7"/>
<keyword evidence="3" id="KW-1185">Reference proteome</keyword>
<keyword evidence="1" id="KW-1133">Transmembrane helix</keyword>
<reference evidence="2 3" key="1">
    <citation type="submission" date="2016-05" db="EMBL/GenBank/DDBJ databases">
        <title>Complete genome sequence of a phthalic acid esters degrading Mycobacterium sp. YC-RL4.</title>
        <authorList>
            <person name="Ren L."/>
            <person name="Fan S."/>
            <person name="Ruth N."/>
            <person name="Jia Y."/>
            <person name="Wang J."/>
            <person name="Qiao C."/>
        </authorList>
    </citation>
    <scope>NUCLEOTIDE SEQUENCE [LARGE SCALE GENOMIC DNA]</scope>
    <source>
        <strain evidence="2 3">YC-RL4</strain>
    </source>
</reference>
<keyword evidence="1" id="KW-0472">Membrane</keyword>
<dbReference type="Proteomes" id="UP000077143">
    <property type="component" value="Chromosome"/>
</dbReference>
<proteinExistence type="predicted"/>
<evidence type="ECO:0000313" key="3">
    <source>
        <dbReference type="Proteomes" id="UP000077143"/>
    </source>
</evidence>
<organism evidence="2 3">
    <name type="scientific">Mycobacterium adipatum</name>
    <dbReference type="NCBI Taxonomy" id="1682113"/>
    <lineage>
        <taxon>Bacteria</taxon>
        <taxon>Bacillati</taxon>
        <taxon>Actinomycetota</taxon>
        <taxon>Actinomycetes</taxon>
        <taxon>Mycobacteriales</taxon>
        <taxon>Mycobacteriaceae</taxon>
        <taxon>Mycobacterium</taxon>
    </lineage>
</organism>
<feature type="transmembrane region" description="Helical" evidence="1">
    <location>
        <begin position="33"/>
        <end position="50"/>
    </location>
</feature>
<dbReference type="KEGG" id="madi:A7U43_20795"/>
<evidence type="ECO:0008006" key="4">
    <source>
        <dbReference type="Google" id="ProtNLM"/>
    </source>
</evidence>
<protein>
    <recommendedName>
        <fullName evidence="4">DUF4239 domain-containing protein</fullName>
    </recommendedName>
</protein>
<sequence>MVLAAALFVISWLILRAVRFKLSNLAGPELELAALIVAVVSVVLAGVYVPNRIDHDNRIQQGRSECFASVVTLRRATDALELGYLVAPLQRDQRLGDWRTLETDLENTQFSCRRSELAPPGDRSALEVLRRDFAAARADSERRDPNTDFIARVRSWSTSAMQSLQLR</sequence>
<evidence type="ECO:0000313" key="2">
    <source>
        <dbReference type="EMBL" id="ANE81407.1"/>
    </source>
</evidence>
<dbReference type="EMBL" id="CP015596">
    <property type="protein sequence ID" value="ANE81407.1"/>
    <property type="molecule type" value="Genomic_DNA"/>
</dbReference>
<keyword evidence="1" id="KW-0812">Transmembrane</keyword>
<name>A0A172UQG7_9MYCO</name>